<evidence type="ECO:0000256" key="1">
    <source>
        <dbReference type="SAM" id="MobiDB-lite"/>
    </source>
</evidence>
<organism evidence="2 3">
    <name type="scientific">Citricoccus parietis</name>
    <dbReference type="NCBI Taxonomy" id="592307"/>
    <lineage>
        <taxon>Bacteria</taxon>
        <taxon>Bacillati</taxon>
        <taxon>Actinomycetota</taxon>
        <taxon>Actinomycetes</taxon>
        <taxon>Micrococcales</taxon>
        <taxon>Micrococcaceae</taxon>
        <taxon>Citricoccus</taxon>
    </lineage>
</organism>
<accession>A0ABV5FVP4</accession>
<proteinExistence type="predicted"/>
<keyword evidence="3" id="KW-1185">Reference proteome</keyword>
<comment type="caution">
    <text evidence="2">The sequence shown here is derived from an EMBL/GenBank/DDBJ whole genome shotgun (WGS) entry which is preliminary data.</text>
</comment>
<evidence type="ECO:0000313" key="2">
    <source>
        <dbReference type="EMBL" id="MFB9070740.1"/>
    </source>
</evidence>
<dbReference type="EMBL" id="JBHMFI010000001">
    <property type="protein sequence ID" value="MFB9070740.1"/>
    <property type="molecule type" value="Genomic_DNA"/>
</dbReference>
<protein>
    <submittedName>
        <fullName evidence="2">Uncharacterized protein</fullName>
    </submittedName>
</protein>
<sequence>MPRARAVASRIQPAALTPASRASTARAARPEREVGSSGLTPVSPRVTPGCASRATASGRPSTRRPSRPG</sequence>
<dbReference type="Proteomes" id="UP001589575">
    <property type="component" value="Unassembled WGS sequence"/>
</dbReference>
<feature type="region of interest" description="Disordered" evidence="1">
    <location>
        <begin position="1"/>
        <end position="69"/>
    </location>
</feature>
<feature type="compositionally biased region" description="Low complexity" evidence="1">
    <location>
        <begin position="14"/>
        <end position="27"/>
    </location>
</feature>
<gene>
    <name evidence="2" type="ORF">ACFFX0_05845</name>
</gene>
<name>A0ABV5FVP4_9MICC</name>
<evidence type="ECO:0000313" key="3">
    <source>
        <dbReference type="Proteomes" id="UP001589575"/>
    </source>
</evidence>
<reference evidence="2 3" key="1">
    <citation type="submission" date="2024-09" db="EMBL/GenBank/DDBJ databases">
        <authorList>
            <person name="Sun Q."/>
            <person name="Mori K."/>
        </authorList>
    </citation>
    <scope>NUCLEOTIDE SEQUENCE [LARGE SCALE GENOMIC DNA]</scope>
    <source>
        <strain evidence="2 3">CCM 7609</strain>
    </source>
</reference>